<keyword evidence="16" id="KW-1185">Reference proteome</keyword>
<dbReference type="PROSITE" id="PS50011">
    <property type="entry name" value="PROTEIN_KINASE_DOM"/>
    <property type="match status" value="1"/>
</dbReference>
<dbReference type="GO" id="GO:0046872">
    <property type="term" value="F:metal ion binding"/>
    <property type="evidence" value="ECO:0007669"/>
    <property type="project" value="UniProtKB-KW"/>
</dbReference>
<evidence type="ECO:0000256" key="4">
    <source>
        <dbReference type="ARBA" id="ARBA00022679"/>
    </source>
</evidence>
<protein>
    <recommendedName>
        <fullName evidence="13">Serine/threonine-protein kinase receptor</fullName>
        <ecNumber evidence="13">2.7.11.30</ecNumber>
    </recommendedName>
</protein>
<comment type="cofactor">
    <cofactor evidence="13">
        <name>Mg(2+)</name>
        <dbReference type="ChEBI" id="CHEBI:18420"/>
    </cofactor>
    <cofactor evidence="13">
        <name>Mn(2+)</name>
        <dbReference type="ChEBI" id="CHEBI:29035"/>
    </cofactor>
</comment>
<dbReference type="Pfam" id="PF00069">
    <property type="entry name" value="Pkinase"/>
    <property type="match status" value="1"/>
</dbReference>
<dbReference type="InterPro" id="IPR045860">
    <property type="entry name" value="Snake_toxin-like_sf"/>
</dbReference>
<accession>A0A9W2YBD8</accession>
<keyword evidence="13" id="KW-0464">Manganese</keyword>
<dbReference type="SUPFAM" id="SSF57302">
    <property type="entry name" value="Snake toxin-like"/>
    <property type="match status" value="1"/>
</dbReference>
<reference evidence="17" key="1">
    <citation type="submission" date="2025-08" db="UniProtKB">
        <authorList>
            <consortium name="RefSeq"/>
        </authorList>
    </citation>
    <scope>IDENTIFICATION</scope>
</reference>
<dbReference type="Proteomes" id="UP001165740">
    <property type="component" value="Chromosome 11"/>
</dbReference>
<dbReference type="OrthoDB" id="547665at2759"/>
<keyword evidence="4 13" id="KW-0808">Transferase</keyword>
<dbReference type="GeneID" id="106070584"/>
<keyword evidence="13" id="KW-0479">Metal-binding</keyword>
<dbReference type="PROSITE" id="PS00108">
    <property type="entry name" value="PROTEIN_KINASE_ST"/>
    <property type="match status" value="1"/>
</dbReference>
<feature type="domain" description="Protein kinase" evidence="15">
    <location>
        <begin position="214"/>
        <end position="504"/>
    </location>
</feature>
<dbReference type="SUPFAM" id="SSF56112">
    <property type="entry name" value="Protein kinase-like (PK-like)"/>
    <property type="match status" value="1"/>
</dbReference>
<proteinExistence type="inferred from homology"/>
<keyword evidence="11 13" id="KW-0472">Membrane</keyword>
<comment type="subcellular location">
    <subcellularLocation>
        <location evidence="1 13">Membrane</location>
        <topology evidence="1 13">Single-pass type I membrane protein</topology>
    </subcellularLocation>
</comment>
<evidence type="ECO:0000256" key="14">
    <source>
        <dbReference type="SAM" id="SignalP"/>
    </source>
</evidence>
<feature type="transmembrane region" description="Helical" evidence="13">
    <location>
        <begin position="163"/>
        <end position="184"/>
    </location>
</feature>
<evidence type="ECO:0000256" key="7">
    <source>
        <dbReference type="ARBA" id="ARBA00022741"/>
    </source>
</evidence>
<evidence type="ECO:0000256" key="2">
    <source>
        <dbReference type="ARBA" id="ARBA00009605"/>
    </source>
</evidence>
<dbReference type="PANTHER" id="PTHR23255">
    <property type="entry name" value="TRANSFORMING GROWTH FACTOR-BETA RECEPTOR TYPE I AND II"/>
    <property type="match status" value="1"/>
</dbReference>
<keyword evidence="8 13" id="KW-0418">Kinase</keyword>
<evidence type="ECO:0000256" key="12">
    <source>
        <dbReference type="ARBA" id="ARBA00023170"/>
    </source>
</evidence>
<sequence>MWFIQLNWLKLLAFSALIIVLCESKVHKGTSKCEKMDCTQGKNCVSSIEVCTNLTAESQGQKISLDEPHNHMLCFASWMTPNGSYEPVMVKKGCWMNDEVCIGQTECLEERFSSPIFFCCCDGDLCNREFHHRPKENKERKKSVLVEPGYTKQVPEQQLIKTILYSIVPILGVFLLVVTIFFMWRRHQRHVGHTQLPTVDPSLAPTPSQSSLNLQLLELKAKGRYGSVWKAQLPDQYVAVKIFPLQDKQSWMSEIDIYNLPHMKQENILHFIGSERREDTLNTELWLVTEFHEKGSLCDYLKANTVTWAQLCHIGQTMTRGLAYLHDEIPSPIHSQAKPAVAHRDFKSKNVLLKQDLTACIADFGLALKFEPGKGFNETHPQVGTRRYMAPEVLEGAICFNRDSFLRIDMYACGLVIWELMTRCTGDGPVKEYHLPFEAEVGLQPTLEEMQTLVVTQKVRPAINPSWEKHPGLSKLISTVEECWDQDAEARLSAGCVLERLGQLSRNVNSGSEGQLIDQLLSSTPLVSHQPQHMYTSSYVPNTAVIDMGRDSMLTSDSYLNSC</sequence>
<dbReference type="InterPro" id="IPR011009">
    <property type="entry name" value="Kinase-like_dom_sf"/>
</dbReference>
<dbReference type="CDD" id="cd23615">
    <property type="entry name" value="TFP_LU_ECD_ACVR2"/>
    <property type="match status" value="1"/>
</dbReference>
<keyword evidence="3 13" id="KW-0723">Serine/threonine-protein kinase</keyword>
<dbReference type="AlphaFoldDB" id="A0A9W2YBD8"/>
<dbReference type="Gene3D" id="1.10.510.10">
    <property type="entry name" value="Transferase(Phosphotransferase) domain 1"/>
    <property type="match status" value="1"/>
</dbReference>
<dbReference type="InterPro" id="IPR008271">
    <property type="entry name" value="Ser/Thr_kinase_AS"/>
</dbReference>
<dbReference type="GO" id="GO:0071363">
    <property type="term" value="P:cellular response to growth factor stimulus"/>
    <property type="evidence" value="ECO:0007669"/>
    <property type="project" value="TreeGrafter"/>
</dbReference>
<evidence type="ECO:0000256" key="9">
    <source>
        <dbReference type="ARBA" id="ARBA00022840"/>
    </source>
</evidence>
<evidence type="ECO:0000256" key="6">
    <source>
        <dbReference type="ARBA" id="ARBA00022729"/>
    </source>
</evidence>
<evidence type="ECO:0000256" key="13">
    <source>
        <dbReference type="RuleBase" id="RU361271"/>
    </source>
</evidence>
<keyword evidence="9 13" id="KW-0067">ATP-binding</keyword>
<dbReference type="InterPro" id="IPR000719">
    <property type="entry name" value="Prot_kinase_dom"/>
</dbReference>
<feature type="signal peptide" evidence="14">
    <location>
        <begin position="1"/>
        <end position="24"/>
    </location>
</feature>
<dbReference type="InterPro" id="IPR000333">
    <property type="entry name" value="TGFB_receptor"/>
</dbReference>
<dbReference type="GO" id="GO:0017002">
    <property type="term" value="F:activin receptor activity"/>
    <property type="evidence" value="ECO:0007669"/>
    <property type="project" value="TreeGrafter"/>
</dbReference>
<dbReference type="Gene3D" id="3.30.200.20">
    <property type="entry name" value="Phosphorylase Kinase, domain 1"/>
    <property type="match status" value="1"/>
</dbReference>
<evidence type="ECO:0000256" key="3">
    <source>
        <dbReference type="ARBA" id="ARBA00022527"/>
    </source>
</evidence>
<dbReference type="RefSeq" id="XP_055860025.1">
    <property type="nucleotide sequence ID" value="XM_056004050.1"/>
</dbReference>
<evidence type="ECO:0000256" key="11">
    <source>
        <dbReference type="ARBA" id="ARBA00023136"/>
    </source>
</evidence>
<keyword evidence="10 13" id="KW-1133">Transmembrane helix</keyword>
<dbReference type="GO" id="GO:0005524">
    <property type="term" value="F:ATP binding"/>
    <property type="evidence" value="ECO:0007669"/>
    <property type="project" value="UniProtKB-UniRule"/>
</dbReference>
<evidence type="ECO:0000313" key="16">
    <source>
        <dbReference type="Proteomes" id="UP001165740"/>
    </source>
</evidence>
<name>A0A9W2YBD8_BIOGL</name>
<comment type="catalytic activity">
    <reaction evidence="13">
        <text>L-threonyl-[receptor-protein] + ATP = O-phospho-L-threonyl-[receptor-protein] + ADP + H(+)</text>
        <dbReference type="Rhea" id="RHEA:44880"/>
        <dbReference type="Rhea" id="RHEA-COMP:11024"/>
        <dbReference type="Rhea" id="RHEA-COMP:11025"/>
        <dbReference type="ChEBI" id="CHEBI:15378"/>
        <dbReference type="ChEBI" id="CHEBI:30013"/>
        <dbReference type="ChEBI" id="CHEBI:30616"/>
        <dbReference type="ChEBI" id="CHEBI:61977"/>
        <dbReference type="ChEBI" id="CHEBI:456216"/>
        <dbReference type="EC" id="2.7.11.30"/>
    </reaction>
</comment>
<evidence type="ECO:0000256" key="1">
    <source>
        <dbReference type="ARBA" id="ARBA00004479"/>
    </source>
</evidence>
<keyword evidence="12 13" id="KW-0675">Receptor</keyword>
<dbReference type="EC" id="2.7.11.30" evidence="13"/>
<dbReference type="CDD" id="cd14053">
    <property type="entry name" value="STKc_ACVR2"/>
    <property type="match status" value="1"/>
</dbReference>
<organism evidence="16 17">
    <name type="scientific">Biomphalaria glabrata</name>
    <name type="common">Bloodfluke planorb</name>
    <name type="synonym">Freshwater snail</name>
    <dbReference type="NCBI Taxonomy" id="6526"/>
    <lineage>
        <taxon>Eukaryota</taxon>
        <taxon>Metazoa</taxon>
        <taxon>Spiralia</taxon>
        <taxon>Lophotrochozoa</taxon>
        <taxon>Mollusca</taxon>
        <taxon>Gastropoda</taxon>
        <taxon>Heterobranchia</taxon>
        <taxon>Euthyneura</taxon>
        <taxon>Panpulmonata</taxon>
        <taxon>Hygrophila</taxon>
        <taxon>Lymnaeoidea</taxon>
        <taxon>Planorbidae</taxon>
        <taxon>Biomphalaria</taxon>
    </lineage>
</organism>
<comment type="similarity">
    <text evidence="2 13">Belongs to the protein kinase superfamily. TKL Ser/Thr protein kinase family. TGFB receptor subfamily.</text>
</comment>
<evidence type="ECO:0000256" key="5">
    <source>
        <dbReference type="ARBA" id="ARBA00022692"/>
    </source>
</evidence>
<gene>
    <name evidence="17" type="primary">LOC106070584</name>
</gene>
<keyword evidence="5 13" id="KW-0812">Transmembrane</keyword>
<keyword evidence="13" id="KW-0460">Magnesium</keyword>
<dbReference type="PRINTS" id="PR00653">
    <property type="entry name" value="ACTIVIN2R"/>
</dbReference>
<feature type="chain" id="PRO_5040956814" description="Serine/threonine-protein kinase receptor" evidence="14">
    <location>
        <begin position="25"/>
        <end position="563"/>
    </location>
</feature>
<evidence type="ECO:0000256" key="8">
    <source>
        <dbReference type="ARBA" id="ARBA00022777"/>
    </source>
</evidence>
<keyword evidence="7 13" id="KW-0547">Nucleotide-binding</keyword>
<evidence type="ECO:0000313" key="17">
    <source>
        <dbReference type="RefSeq" id="XP_055860025.1"/>
    </source>
</evidence>
<dbReference type="GO" id="GO:0048185">
    <property type="term" value="F:activin binding"/>
    <property type="evidence" value="ECO:0007669"/>
    <property type="project" value="TreeGrafter"/>
</dbReference>
<dbReference type="GO" id="GO:0048179">
    <property type="term" value="C:activin receptor complex"/>
    <property type="evidence" value="ECO:0007669"/>
    <property type="project" value="TreeGrafter"/>
</dbReference>
<dbReference type="OMA" id="CNQNFTW"/>
<keyword evidence="6 14" id="KW-0732">Signal</keyword>
<evidence type="ECO:0000256" key="10">
    <source>
        <dbReference type="ARBA" id="ARBA00022989"/>
    </source>
</evidence>
<dbReference type="Gene3D" id="2.10.60.10">
    <property type="entry name" value="CD59"/>
    <property type="match status" value="1"/>
</dbReference>
<dbReference type="FunFam" id="3.30.200.20:FF:000094">
    <property type="entry name" value="Serine/threonine-protein kinase receptor"/>
    <property type="match status" value="1"/>
</dbReference>
<dbReference type="PANTHER" id="PTHR23255:SF98">
    <property type="entry name" value="SERINE_THREONINE-PROTEIN KINASE RECEPTOR"/>
    <property type="match status" value="1"/>
</dbReference>
<evidence type="ECO:0000259" key="15">
    <source>
        <dbReference type="PROSITE" id="PS50011"/>
    </source>
</evidence>